<dbReference type="EMBL" id="RCSX01000002">
    <property type="protein sequence ID" value="KAF7939056.1"/>
    <property type="molecule type" value="Genomic_DNA"/>
</dbReference>
<reference evidence="2 3" key="1">
    <citation type="journal article" date="2020" name="Genome Biol. Evol.">
        <title>Comparative genomics of Sclerotiniaceae.</title>
        <authorList>
            <person name="Valero Jimenez C.A."/>
            <person name="Steentjes M."/>
            <person name="Scholten O.E."/>
            <person name="Van Kan J.A.L."/>
        </authorList>
    </citation>
    <scope>NUCLEOTIDE SEQUENCE [LARGE SCALE GENOMIC DNA]</scope>
    <source>
        <strain evidence="2 3">B1</strain>
    </source>
</reference>
<name>A0ABQ7J1C4_9HELO</name>
<protein>
    <submittedName>
        <fullName evidence="2">Uncharacterized protein</fullName>
    </submittedName>
</protein>
<feature type="compositionally biased region" description="Basic and acidic residues" evidence="1">
    <location>
        <begin position="88"/>
        <end position="99"/>
    </location>
</feature>
<dbReference type="Proteomes" id="UP000783213">
    <property type="component" value="Unassembled WGS sequence"/>
</dbReference>
<evidence type="ECO:0000313" key="3">
    <source>
        <dbReference type="Proteomes" id="UP000783213"/>
    </source>
</evidence>
<accession>A0ABQ7J1C4</accession>
<proteinExistence type="predicted"/>
<dbReference type="GeneID" id="62228166"/>
<evidence type="ECO:0000256" key="1">
    <source>
        <dbReference type="SAM" id="MobiDB-lite"/>
    </source>
</evidence>
<comment type="caution">
    <text evidence="2">The sequence shown here is derived from an EMBL/GenBank/DDBJ whole genome shotgun (WGS) entry which is preliminary data.</text>
</comment>
<gene>
    <name evidence="2" type="ORF">EAE98_001392</name>
</gene>
<sequence>MIFSSRKRSNVRILESCRWLVLGYLVMGMGVEGVWGKITLESVRGITGVTREGRERVGWGEGGGGGGVGNGKGVEMRMGMGVYGGRRGEEEWREGKGEGEGEQVIMGTGNAGGDRDEIENTVTAALHMLCADLLVELEKPLLVSSSSSSSSFSSPFVSFGDTKGEVNCTQVKTDFDDLLRETTWFLYQVQERQMVWRWARGSAVQEGVVWLQGLWASRRSNSQDRSFIEQQLELYKSTECFEKVNDEVLRKDIEVVEYLNDLIEMFP</sequence>
<keyword evidence="3" id="KW-1185">Reference proteome</keyword>
<organism evidence="2 3">
    <name type="scientific">Botrytis deweyae</name>
    <dbReference type="NCBI Taxonomy" id="2478750"/>
    <lineage>
        <taxon>Eukaryota</taxon>
        <taxon>Fungi</taxon>
        <taxon>Dikarya</taxon>
        <taxon>Ascomycota</taxon>
        <taxon>Pezizomycotina</taxon>
        <taxon>Leotiomycetes</taxon>
        <taxon>Helotiales</taxon>
        <taxon>Sclerotiniaceae</taxon>
        <taxon>Botrytis</taxon>
    </lineage>
</organism>
<dbReference type="RefSeq" id="XP_038815277.1">
    <property type="nucleotide sequence ID" value="XM_038949011.1"/>
</dbReference>
<feature type="region of interest" description="Disordered" evidence="1">
    <location>
        <begin position="88"/>
        <end position="114"/>
    </location>
</feature>
<evidence type="ECO:0000313" key="2">
    <source>
        <dbReference type="EMBL" id="KAF7939056.1"/>
    </source>
</evidence>